<keyword evidence="1" id="KW-0597">Phosphoprotein</keyword>
<gene>
    <name evidence="4" type="ORF">ATK74_2539</name>
</gene>
<dbReference type="InterPro" id="IPR000253">
    <property type="entry name" value="FHA_dom"/>
</dbReference>
<proteinExistence type="predicted"/>
<keyword evidence="2" id="KW-0472">Membrane</keyword>
<evidence type="ECO:0000313" key="4">
    <source>
        <dbReference type="EMBL" id="PFG17959.1"/>
    </source>
</evidence>
<dbReference type="RefSeq" id="WP_098461350.1">
    <property type="nucleotide sequence ID" value="NZ_PDJC01000001.1"/>
</dbReference>
<evidence type="ECO:0000256" key="2">
    <source>
        <dbReference type="SAM" id="Phobius"/>
    </source>
</evidence>
<evidence type="ECO:0000256" key="1">
    <source>
        <dbReference type="ARBA" id="ARBA00022553"/>
    </source>
</evidence>
<dbReference type="PANTHER" id="PTHR23308">
    <property type="entry name" value="NUCLEAR INHIBITOR OF PROTEIN PHOSPHATASE-1"/>
    <property type="match status" value="1"/>
</dbReference>
<dbReference type="CDD" id="cd00060">
    <property type="entry name" value="FHA"/>
    <property type="match status" value="1"/>
</dbReference>
<dbReference type="SMART" id="SM00240">
    <property type="entry name" value="FHA"/>
    <property type="match status" value="1"/>
</dbReference>
<protein>
    <submittedName>
        <fullName evidence="4">FHA domain-containing protein</fullName>
    </submittedName>
</protein>
<accession>A0A2A9CWK5</accession>
<keyword evidence="2" id="KW-0812">Transmembrane</keyword>
<name>A0A2A9CWK5_9ACTN</name>
<organism evidence="4 5">
    <name type="scientific">Propionicimonas paludicola</name>
    <dbReference type="NCBI Taxonomy" id="185243"/>
    <lineage>
        <taxon>Bacteria</taxon>
        <taxon>Bacillati</taxon>
        <taxon>Actinomycetota</taxon>
        <taxon>Actinomycetes</taxon>
        <taxon>Propionibacteriales</taxon>
        <taxon>Nocardioidaceae</taxon>
        <taxon>Propionicimonas</taxon>
    </lineage>
</organism>
<evidence type="ECO:0000313" key="5">
    <source>
        <dbReference type="Proteomes" id="UP000226079"/>
    </source>
</evidence>
<reference evidence="4 5" key="1">
    <citation type="submission" date="2017-10" db="EMBL/GenBank/DDBJ databases">
        <title>Sequencing the genomes of 1000 actinobacteria strains.</title>
        <authorList>
            <person name="Klenk H.-P."/>
        </authorList>
    </citation>
    <scope>NUCLEOTIDE SEQUENCE [LARGE SCALE GENOMIC DNA]</scope>
    <source>
        <strain evidence="4 5">DSM 15597</strain>
    </source>
</reference>
<feature type="domain" description="FHA" evidence="3">
    <location>
        <begin position="87"/>
        <end position="136"/>
    </location>
</feature>
<dbReference type="InterPro" id="IPR050923">
    <property type="entry name" value="Cell_Proc_Reg/RNA_Proc"/>
</dbReference>
<dbReference type="EMBL" id="PDJC01000001">
    <property type="protein sequence ID" value="PFG17959.1"/>
    <property type="molecule type" value="Genomic_DNA"/>
</dbReference>
<sequence>MSELVVVALKLGFLALLWLFILFVGNVVRTDLFGRKVPATEIAQASLVATGGPTAKMPRKVEKRLPTVLKITHGRQAGLTVPLAGGVLIGRSPDCQLLLEDDYVSTKHARIVVTPSGYQVEDLGSTNGTFLNNQRLTTPSPFGAGDTLRIGRTLMSVEK</sequence>
<dbReference type="AlphaFoldDB" id="A0A2A9CWK5"/>
<dbReference type="SUPFAM" id="SSF49879">
    <property type="entry name" value="SMAD/FHA domain"/>
    <property type="match status" value="1"/>
</dbReference>
<keyword evidence="2" id="KW-1133">Transmembrane helix</keyword>
<dbReference type="Pfam" id="PF00498">
    <property type="entry name" value="FHA"/>
    <property type="match status" value="1"/>
</dbReference>
<feature type="transmembrane region" description="Helical" evidence="2">
    <location>
        <begin position="6"/>
        <end position="28"/>
    </location>
</feature>
<dbReference type="PROSITE" id="PS50006">
    <property type="entry name" value="FHA_DOMAIN"/>
    <property type="match status" value="1"/>
</dbReference>
<dbReference type="Gene3D" id="2.60.200.20">
    <property type="match status" value="1"/>
</dbReference>
<evidence type="ECO:0000259" key="3">
    <source>
        <dbReference type="PROSITE" id="PS50006"/>
    </source>
</evidence>
<keyword evidence="5" id="KW-1185">Reference proteome</keyword>
<dbReference type="OrthoDB" id="277520at2"/>
<comment type="caution">
    <text evidence="4">The sequence shown here is derived from an EMBL/GenBank/DDBJ whole genome shotgun (WGS) entry which is preliminary data.</text>
</comment>
<dbReference type="Proteomes" id="UP000226079">
    <property type="component" value="Unassembled WGS sequence"/>
</dbReference>
<dbReference type="InterPro" id="IPR008984">
    <property type="entry name" value="SMAD_FHA_dom_sf"/>
</dbReference>